<dbReference type="EMBL" id="UINC01001224">
    <property type="protein sequence ID" value="SUZ74821.1"/>
    <property type="molecule type" value="Genomic_DNA"/>
</dbReference>
<protein>
    <submittedName>
        <fullName evidence="1">Uncharacterized protein</fullName>
    </submittedName>
</protein>
<gene>
    <name evidence="1" type="ORF">METZ01_LOCUS27675</name>
</gene>
<reference evidence="1" key="1">
    <citation type="submission" date="2018-05" db="EMBL/GenBank/DDBJ databases">
        <authorList>
            <person name="Lanie J.A."/>
            <person name="Ng W.-L."/>
            <person name="Kazmierczak K.M."/>
            <person name="Andrzejewski T.M."/>
            <person name="Davidsen T.M."/>
            <person name="Wayne K.J."/>
            <person name="Tettelin H."/>
            <person name="Glass J.I."/>
            <person name="Rusch D."/>
            <person name="Podicherti R."/>
            <person name="Tsui H.-C.T."/>
            <person name="Winkler M.E."/>
        </authorList>
    </citation>
    <scope>NUCLEOTIDE SEQUENCE</scope>
</reference>
<name>A0A381Q656_9ZZZZ</name>
<accession>A0A381Q656</accession>
<dbReference type="AlphaFoldDB" id="A0A381Q656"/>
<proteinExistence type="predicted"/>
<sequence length="86" mass="9993">MTVATEHVLYFVATIVLLTLKSDRTTKRSLRSTRKSRFVRRQRTLIFSSAQRLDRSGWDELFWRYAAYRDIHGSLSDLTNLGASTP</sequence>
<organism evidence="1">
    <name type="scientific">marine metagenome</name>
    <dbReference type="NCBI Taxonomy" id="408172"/>
    <lineage>
        <taxon>unclassified sequences</taxon>
        <taxon>metagenomes</taxon>
        <taxon>ecological metagenomes</taxon>
    </lineage>
</organism>
<evidence type="ECO:0000313" key="1">
    <source>
        <dbReference type="EMBL" id="SUZ74821.1"/>
    </source>
</evidence>